<reference evidence="4 5" key="1">
    <citation type="journal article" date="2018" name="Sci. Rep.">
        <title>Raphidocelis subcapitata (=Pseudokirchneriella subcapitata) provides an insight into genome evolution and environmental adaptations in the Sphaeropleales.</title>
        <authorList>
            <person name="Suzuki S."/>
            <person name="Yamaguchi H."/>
            <person name="Nakajima N."/>
            <person name="Kawachi M."/>
        </authorList>
    </citation>
    <scope>NUCLEOTIDE SEQUENCE [LARGE SCALE GENOMIC DNA]</scope>
    <source>
        <strain evidence="4 5">NIES-35</strain>
    </source>
</reference>
<dbReference type="InterPro" id="IPR001623">
    <property type="entry name" value="DnaJ_domain"/>
</dbReference>
<evidence type="ECO:0000256" key="1">
    <source>
        <dbReference type="SAM" id="MobiDB-lite"/>
    </source>
</evidence>
<dbReference type="OrthoDB" id="259708at2759"/>
<feature type="compositionally biased region" description="Gly residues" evidence="1">
    <location>
        <begin position="455"/>
        <end position="468"/>
    </location>
</feature>
<feature type="compositionally biased region" description="Basic residues" evidence="1">
    <location>
        <begin position="469"/>
        <end position="479"/>
    </location>
</feature>
<evidence type="ECO:0000259" key="3">
    <source>
        <dbReference type="PROSITE" id="PS50076"/>
    </source>
</evidence>
<keyword evidence="5" id="KW-1185">Reference proteome</keyword>
<proteinExistence type="predicted"/>
<keyword evidence="2" id="KW-1133">Transmembrane helix</keyword>
<feature type="transmembrane region" description="Helical" evidence="2">
    <location>
        <begin position="39"/>
        <end position="56"/>
    </location>
</feature>
<dbReference type="AlphaFoldDB" id="A0A2V0NUU1"/>
<dbReference type="InterPro" id="IPR036869">
    <property type="entry name" value="J_dom_sf"/>
</dbReference>
<keyword evidence="2" id="KW-0812">Transmembrane</keyword>
<dbReference type="InParanoid" id="A0A2V0NUU1"/>
<accession>A0A2V0NUU1</accession>
<feature type="compositionally biased region" description="Low complexity" evidence="1">
    <location>
        <begin position="445"/>
        <end position="454"/>
    </location>
</feature>
<comment type="caution">
    <text evidence="4">The sequence shown here is derived from an EMBL/GenBank/DDBJ whole genome shotgun (WGS) entry which is preliminary data.</text>
</comment>
<feature type="region of interest" description="Disordered" evidence="1">
    <location>
        <begin position="445"/>
        <end position="479"/>
    </location>
</feature>
<dbReference type="Gene3D" id="1.10.287.110">
    <property type="entry name" value="DnaJ domain"/>
    <property type="match status" value="1"/>
</dbReference>
<protein>
    <recommendedName>
        <fullName evidence="3">J domain-containing protein</fullName>
    </recommendedName>
</protein>
<feature type="transmembrane region" description="Helical" evidence="2">
    <location>
        <begin position="68"/>
        <end position="93"/>
    </location>
</feature>
<keyword evidence="2" id="KW-0472">Membrane</keyword>
<dbReference type="Pfam" id="PF00226">
    <property type="entry name" value="DnaJ"/>
    <property type="match status" value="1"/>
</dbReference>
<evidence type="ECO:0000256" key="2">
    <source>
        <dbReference type="SAM" id="Phobius"/>
    </source>
</evidence>
<dbReference type="CDD" id="cd06257">
    <property type="entry name" value="DnaJ"/>
    <property type="match status" value="1"/>
</dbReference>
<evidence type="ECO:0000313" key="5">
    <source>
        <dbReference type="Proteomes" id="UP000247498"/>
    </source>
</evidence>
<sequence length="479" mass="51838">MMMLGILAAVAEVLNLLLYPTRFWRASPFAATWTYLRRPTNFLATGAASALLWAFIDTHETAAPLASLWVAPLTFGAAGGGFLGAGAALFGLVAEMLAVTEGGFSRRYILSAYVSMLAVHSLKLGKAWRGPLLFVTQAAAFWLGSYDTRPRFRQPLNGFWRTDGRLPGEQSEMRRAAALEEGRRDFADGFGRQTLPAGAKKHPEVERVLLAEDYYQVLGTPRTASDQELSRCRNRVARLVHPDKLGPVGHSAAQRVNSAYNELTSRRRVYDAHLEKIEGRGAPDDRAGSGGAVLRLHQPCSRCGRSHALAVHFDVAYRWCRHHGEWHTVRDKDLWVHQTGLFNTQRQYLSATFVSKVLTGFAEIFGDRIVVLDLTDHFTCSTGLRASALYQVPANACASSATGKALGALLQEQLEAADRAGGRRRRRGGVPSAAARAAAEAAARMAAEAEAEAQGSGGGGGGRGGGGRGGKKGRKKNRR</sequence>
<name>A0A2V0NUU1_9CHLO</name>
<dbReference type="EMBL" id="BDRX01000006">
    <property type="protein sequence ID" value="GBF88707.1"/>
    <property type="molecule type" value="Genomic_DNA"/>
</dbReference>
<organism evidence="4 5">
    <name type="scientific">Raphidocelis subcapitata</name>
    <dbReference type="NCBI Taxonomy" id="307507"/>
    <lineage>
        <taxon>Eukaryota</taxon>
        <taxon>Viridiplantae</taxon>
        <taxon>Chlorophyta</taxon>
        <taxon>core chlorophytes</taxon>
        <taxon>Chlorophyceae</taxon>
        <taxon>CS clade</taxon>
        <taxon>Sphaeropleales</taxon>
        <taxon>Selenastraceae</taxon>
        <taxon>Raphidocelis</taxon>
    </lineage>
</organism>
<dbReference type="PROSITE" id="PS50076">
    <property type="entry name" value="DNAJ_2"/>
    <property type="match status" value="1"/>
</dbReference>
<feature type="domain" description="J" evidence="3">
    <location>
        <begin position="213"/>
        <end position="274"/>
    </location>
</feature>
<evidence type="ECO:0000313" key="4">
    <source>
        <dbReference type="EMBL" id="GBF88707.1"/>
    </source>
</evidence>
<dbReference type="Proteomes" id="UP000247498">
    <property type="component" value="Unassembled WGS sequence"/>
</dbReference>
<dbReference type="SUPFAM" id="SSF46565">
    <property type="entry name" value="Chaperone J-domain"/>
    <property type="match status" value="1"/>
</dbReference>
<dbReference type="SMART" id="SM00271">
    <property type="entry name" value="DnaJ"/>
    <property type="match status" value="1"/>
</dbReference>
<gene>
    <name evidence="4" type="ORF">Rsub_01606</name>
</gene>